<reference evidence="1" key="2">
    <citation type="submission" date="2015-06" db="UniProtKB">
        <authorList>
            <consortium name="EnsemblMetazoa"/>
        </authorList>
    </citation>
    <scope>IDENTIFICATION</scope>
</reference>
<keyword evidence="2" id="KW-1185">Reference proteome</keyword>
<evidence type="ECO:0000313" key="2">
    <source>
        <dbReference type="Proteomes" id="UP000015104"/>
    </source>
</evidence>
<protein>
    <submittedName>
        <fullName evidence="1">Uncharacterized protein</fullName>
    </submittedName>
</protein>
<dbReference type="EMBL" id="CAEY01001593">
    <property type="status" value="NOT_ANNOTATED_CDS"/>
    <property type="molecule type" value="Genomic_DNA"/>
</dbReference>
<dbReference type="HOGENOM" id="CLU_2888623_0_0_1"/>
<sequence length="63" mass="7236">MDRQKANARKGDFELERYGDLELVDDPLTEDEVIGVNELAIAIAIIMPKFAYEKLWLKEALIN</sequence>
<reference evidence="2" key="1">
    <citation type="submission" date="2011-08" db="EMBL/GenBank/DDBJ databases">
        <authorList>
            <person name="Rombauts S."/>
        </authorList>
    </citation>
    <scope>NUCLEOTIDE SEQUENCE</scope>
    <source>
        <strain evidence="2">London</strain>
    </source>
</reference>
<organism evidence="1 2">
    <name type="scientific">Tetranychus urticae</name>
    <name type="common">Two-spotted spider mite</name>
    <dbReference type="NCBI Taxonomy" id="32264"/>
    <lineage>
        <taxon>Eukaryota</taxon>
        <taxon>Metazoa</taxon>
        <taxon>Ecdysozoa</taxon>
        <taxon>Arthropoda</taxon>
        <taxon>Chelicerata</taxon>
        <taxon>Arachnida</taxon>
        <taxon>Acari</taxon>
        <taxon>Acariformes</taxon>
        <taxon>Trombidiformes</taxon>
        <taxon>Prostigmata</taxon>
        <taxon>Eleutherengona</taxon>
        <taxon>Raphignathae</taxon>
        <taxon>Tetranychoidea</taxon>
        <taxon>Tetranychidae</taxon>
        <taxon>Tetranychus</taxon>
    </lineage>
</organism>
<name>T1K683_TETUR</name>
<dbReference type="EnsemblMetazoa" id="tetur05g08970.1">
    <property type="protein sequence ID" value="tetur05g08970.1"/>
    <property type="gene ID" value="tetur05g08970"/>
</dbReference>
<proteinExistence type="predicted"/>
<evidence type="ECO:0000313" key="1">
    <source>
        <dbReference type="EnsemblMetazoa" id="tetur05g08970.1"/>
    </source>
</evidence>
<accession>T1K683</accession>
<dbReference type="Proteomes" id="UP000015104">
    <property type="component" value="Unassembled WGS sequence"/>
</dbReference>
<dbReference type="AlphaFoldDB" id="T1K683"/>